<sequence length="137" mass="15685">MVEVNEKLKMDDPSAGEIEELVVKLAKKGVPPSKIGIILRDKHAVPSVRQATGKKMIEILESNEVGSEIPEDLMRLIEKAVNLYDHLDSNPNDIRSQRSLDQLESRIHKLTKYYKREGRLPPDWRYSRDRAALLVRG</sequence>
<evidence type="ECO:0000313" key="7">
    <source>
        <dbReference type="EMBL" id="KXB02579.1"/>
    </source>
</evidence>
<keyword evidence="8" id="KW-1185">Reference proteome</keyword>
<dbReference type="EMBL" id="LHXX01000012">
    <property type="protein sequence ID" value="KXB02579.1"/>
    <property type="molecule type" value="Genomic_DNA"/>
</dbReference>
<feature type="domain" description="Small ribosomal subunit protein uS15 N-terminal" evidence="6">
    <location>
        <begin position="1"/>
        <end position="45"/>
    </location>
</feature>
<keyword evidence="3 5" id="KW-0687">Ribonucleoprotein</keyword>
<comment type="similarity">
    <text evidence="1 5">Belongs to the universal ribosomal protein uS15 family.</text>
</comment>
<dbReference type="PROSITE" id="PS00362">
    <property type="entry name" value="RIBOSOMAL_S15"/>
    <property type="match status" value="1"/>
</dbReference>
<dbReference type="SUPFAM" id="SSF47060">
    <property type="entry name" value="S15/NS1 RNA-binding domain"/>
    <property type="match status" value="1"/>
</dbReference>
<gene>
    <name evidence="7" type="ORF">AKJ43_01445</name>
</gene>
<evidence type="ECO:0000313" key="8">
    <source>
        <dbReference type="Proteomes" id="UP000070400"/>
    </source>
</evidence>
<dbReference type="NCBIfam" id="NF006331">
    <property type="entry name" value="PRK08561.1"/>
    <property type="match status" value="1"/>
</dbReference>
<protein>
    <recommendedName>
        <fullName evidence="4">30S ribosomal protein S15</fullName>
    </recommendedName>
</protein>
<dbReference type="Gene3D" id="4.10.860.130">
    <property type="match status" value="1"/>
</dbReference>
<dbReference type="GO" id="GO:0070181">
    <property type="term" value="F:small ribosomal subunit rRNA binding"/>
    <property type="evidence" value="ECO:0007669"/>
    <property type="project" value="TreeGrafter"/>
</dbReference>
<dbReference type="InterPro" id="IPR000589">
    <property type="entry name" value="Ribosomal_uS15"/>
</dbReference>
<proteinExistence type="inferred from homology"/>
<dbReference type="GO" id="GO:0022627">
    <property type="term" value="C:cytosolic small ribosomal subunit"/>
    <property type="evidence" value="ECO:0007669"/>
    <property type="project" value="TreeGrafter"/>
</dbReference>
<evidence type="ECO:0000256" key="5">
    <source>
        <dbReference type="RuleBase" id="RU003919"/>
    </source>
</evidence>
<comment type="caution">
    <text evidence="7">The sequence shown here is derived from an EMBL/GenBank/DDBJ whole genome shotgun (WGS) entry which is preliminary data.</text>
</comment>
<dbReference type="FunFam" id="1.10.287.10:FF:000003">
    <property type="entry name" value="40S ribosomal protein S13"/>
    <property type="match status" value="1"/>
</dbReference>
<organism evidence="7 8">
    <name type="scientific">candidate division MSBL1 archaeon SCGC-AAA261D19</name>
    <dbReference type="NCBI Taxonomy" id="1698273"/>
    <lineage>
        <taxon>Archaea</taxon>
        <taxon>Methanobacteriati</taxon>
        <taxon>Methanobacteriota</taxon>
        <taxon>candidate division MSBL1</taxon>
    </lineage>
</organism>
<dbReference type="PANTHER" id="PTHR11885:SF6">
    <property type="entry name" value="SMALL RIBOSOMAL SUBUNIT PROTEIN US15"/>
    <property type="match status" value="1"/>
</dbReference>
<evidence type="ECO:0000256" key="4">
    <source>
        <dbReference type="ARBA" id="ARBA00035313"/>
    </source>
</evidence>
<dbReference type="Pfam" id="PF08069">
    <property type="entry name" value="Ribosomal_S13_N"/>
    <property type="match status" value="1"/>
</dbReference>
<dbReference type="SMART" id="SM01387">
    <property type="entry name" value="Ribosomal_S15"/>
    <property type="match status" value="1"/>
</dbReference>
<dbReference type="InterPro" id="IPR012606">
    <property type="entry name" value="Ribosomal_uS15_N"/>
</dbReference>
<dbReference type="SMART" id="SM01386">
    <property type="entry name" value="Ribosomal_S13_N"/>
    <property type="match status" value="1"/>
</dbReference>
<dbReference type="PANTHER" id="PTHR11885">
    <property type="entry name" value="RIBOSOMAL PROTEIN S15P/S13E"/>
    <property type="match status" value="1"/>
</dbReference>
<dbReference type="GO" id="GO:0003735">
    <property type="term" value="F:structural constituent of ribosome"/>
    <property type="evidence" value="ECO:0007669"/>
    <property type="project" value="InterPro"/>
</dbReference>
<accession>A0A133V810</accession>
<keyword evidence="2 5" id="KW-0689">Ribosomal protein</keyword>
<reference evidence="7 8" key="1">
    <citation type="journal article" date="2016" name="Sci. Rep.">
        <title>Metabolic traits of an uncultured archaeal lineage -MSBL1- from brine pools of the Red Sea.</title>
        <authorList>
            <person name="Mwirichia R."/>
            <person name="Alam I."/>
            <person name="Rashid M."/>
            <person name="Vinu M."/>
            <person name="Ba-Alawi W."/>
            <person name="Anthony Kamau A."/>
            <person name="Kamanda Ngugi D."/>
            <person name="Goker M."/>
            <person name="Klenk H.P."/>
            <person name="Bajic V."/>
            <person name="Stingl U."/>
        </authorList>
    </citation>
    <scope>NUCLEOTIDE SEQUENCE [LARGE SCALE GENOMIC DNA]</scope>
    <source>
        <strain evidence="7">SCGC-AAA261D19</strain>
    </source>
</reference>
<dbReference type="InterPro" id="IPR023029">
    <property type="entry name" value="Ribosomal_uS15_arc_euk"/>
</dbReference>
<evidence type="ECO:0000256" key="3">
    <source>
        <dbReference type="ARBA" id="ARBA00023274"/>
    </source>
</evidence>
<evidence type="ECO:0000256" key="2">
    <source>
        <dbReference type="ARBA" id="ARBA00022980"/>
    </source>
</evidence>
<name>A0A133V810_9EURY</name>
<dbReference type="Gene3D" id="1.10.287.10">
    <property type="entry name" value="S15/NS1, RNA-binding"/>
    <property type="match status" value="1"/>
</dbReference>
<dbReference type="AlphaFoldDB" id="A0A133V810"/>
<dbReference type="FunFam" id="4.10.860.130:FF:000001">
    <property type="entry name" value="40S ribosomal protein S13"/>
    <property type="match status" value="1"/>
</dbReference>
<dbReference type="Proteomes" id="UP000070400">
    <property type="component" value="Unassembled WGS sequence"/>
</dbReference>
<dbReference type="Pfam" id="PF00312">
    <property type="entry name" value="Ribosomal_S15"/>
    <property type="match status" value="1"/>
</dbReference>
<evidence type="ECO:0000256" key="1">
    <source>
        <dbReference type="ARBA" id="ARBA00008434"/>
    </source>
</evidence>
<evidence type="ECO:0000259" key="6">
    <source>
        <dbReference type="SMART" id="SM01386"/>
    </source>
</evidence>
<dbReference type="InterPro" id="IPR009068">
    <property type="entry name" value="uS15_NS1_RNA-bd_sf"/>
</dbReference>
<dbReference type="GO" id="GO:0006412">
    <property type="term" value="P:translation"/>
    <property type="evidence" value="ECO:0007669"/>
    <property type="project" value="InterPro"/>
</dbReference>